<name>F0RVT4_SPHGB</name>
<organism evidence="10 11">
    <name type="scientific">Sphaerochaeta globosa (strain ATCC BAA-1886 / DSM 22777 / Buddy)</name>
    <name type="common">Spirochaeta sp. (strain Buddy)</name>
    <dbReference type="NCBI Taxonomy" id="158189"/>
    <lineage>
        <taxon>Bacteria</taxon>
        <taxon>Pseudomonadati</taxon>
        <taxon>Spirochaetota</taxon>
        <taxon>Spirochaetia</taxon>
        <taxon>Spirochaetales</taxon>
        <taxon>Sphaerochaetaceae</taxon>
        <taxon>Sphaerochaeta</taxon>
    </lineage>
</organism>
<keyword evidence="4 7" id="KW-0479">Metal-binding</keyword>
<keyword evidence="11" id="KW-1185">Reference proteome</keyword>
<evidence type="ECO:0000256" key="3">
    <source>
        <dbReference type="ARBA" id="ARBA00022553"/>
    </source>
</evidence>
<dbReference type="InterPro" id="IPR016055">
    <property type="entry name" value="A-D-PHexomutase_a/b/a-I/II/III"/>
</dbReference>
<comment type="similarity">
    <text evidence="2 7">Belongs to the phosphohexose mutase family.</text>
</comment>
<dbReference type="GO" id="GO:0005975">
    <property type="term" value="P:carbohydrate metabolic process"/>
    <property type="evidence" value="ECO:0007669"/>
    <property type="project" value="InterPro"/>
</dbReference>
<evidence type="ECO:0000256" key="4">
    <source>
        <dbReference type="ARBA" id="ARBA00022723"/>
    </source>
</evidence>
<sequence>MQYTLFRAHDIRAKREAFAGTEGVRLGTALAHYFIHTLSVSSVVLARDARLGGAELQQTLISVFSNAGLDVYVEPNPVGTCQFYYACLSHAEAAAVMVTASHNPASYLGMKLVGPNLQVISMGHGKLGGLEEVQKLYEKEVPIGKPLRVGNVHVLDTLSSFIAYSADLAQVEACDVDSLSIGCDFQHGSAGPAIARAFGELGVHYTALHLIPNGNFPQGDPNPGIETSMRDAKAFLTEQPLDLFFAYDGDGDRMDLLYKGRQLSPSLVMLSIADELAKLNKSDSNPIFLFDVKASPPLLAEMQRHGRKVAIVQPGHSAIKQLMNSSTQAFYLCAVEESAHYYYQLKGLDCKRYASENTLFYTLLILKAYKRNPSLFENARKLQDSFFREREWSVSIKDDSERAVFLKKVGMLLASKGATTLSVDAQGNSLGANLYRYGLDQTEIYRVWFQVFQRLSQSEDNLLRFEVLASDQGLCQEIAKAIKDLESASHRTT</sequence>
<dbReference type="PANTHER" id="PTHR43771:SF1">
    <property type="entry name" value="PHOSPHOMANNOMUTASE"/>
    <property type="match status" value="1"/>
</dbReference>
<dbReference type="GO" id="GO:0016868">
    <property type="term" value="F:intramolecular phosphotransferase activity"/>
    <property type="evidence" value="ECO:0007669"/>
    <property type="project" value="InterPro"/>
</dbReference>
<evidence type="ECO:0000259" key="8">
    <source>
        <dbReference type="Pfam" id="PF02878"/>
    </source>
</evidence>
<dbReference type="eggNOG" id="COG1109">
    <property type="taxonomic scope" value="Bacteria"/>
</dbReference>
<evidence type="ECO:0000256" key="7">
    <source>
        <dbReference type="RuleBase" id="RU004326"/>
    </source>
</evidence>
<reference evidence="11" key="1">
    <citation type="submission" date="2011-02" db="EMBL/GenBank/DDBJ databases">
        <title>Complete sequence of Spirochaeta sp. Buddy.</title>
        <authorList>
            <person name="Lucas S."/>
            <person name="Copeland A."/>
            <person name="Lapidus A."/>
            <person name="Cheng J.-F."/>
            <person name="Goodwin L."/>
            <person name="Pitluck S."/>
            <person name="Zeytun A."/>
            <person name="Detter J.C."/>
            <person name="Han C."/>
            <person name="Tapia R."/>
            <person name="Land M."/>
            <person name="Hauser L."/>
            <person name="Kyrpides N."/>
            <person name="Ivanova N."/>
            <person name="Mikhailova N."/>
            <person name="Pagani I."/>
            <person name="Ritalahti K.M."/>
            <person name="Loeffler F.E."/>
            <person name="Woyke T."/>
        </authorList>
    </citation>
    <scope>NUCLEOTIDE SEQUENCE [LARGE SCALE GENOMIC DNA]</scope>
    <source>
        <strain evidence="11">ATCC BAA-1886 / DSM 22777 / Buddy</strain>
    </source>
</reference>
<dbReference type="EMBL" id="CP002541">
    <property type="protein sequence ID" value="ADY13146.1"/>
    <property type="molecule type" value="Genomic_DNA"/>
</dbReference>
<evidence type="ECO:0000313" key="10">
    <source>
        <dbReference type="EMBL" id="ADY13146.1"/>
    </source>
</evidence>
<proteinExistence type="inferred from homology"/>
<evidence type="ECO:0000259" key="9">
    <source>
        <dbReference type="Pfam" id="PF02879"/>
    </source>
</evidence>
<dbReference type="OrthoDB" id="368338at2"/>
<protein>
    <submittedName>
        <fullName evidence="10">Phosphoglucomutase/phosphomannomutase alpha/beta/alpha domain I</fullName>
    </submittedName>
</protein>
<dbReference type="PROSITE" id="PS00710">
    <property type="entry name" value="PGM_PMM"/>
    <property type="match status" value="1"/>
</dbReference>
<evidence type="ECO:0000256" key="6">
    <source>
        <dbReference type="ARBA" id="ARBA00023235"/>
    </source>
</evidence>
<accession>F0RVT4</accession>
<evidence type="ECO:0000256" key="2">
    <source>
        <dbReference type="ARBA" id="ARBA00010231"/>
    </source>
</evidence>
<dbReference type="STRING" id="158189.SpiBuddy_1321"/>
<dbReference type="SUPFAM" id="SSF53738">
    <property type="entry name" value="Phosphoglucomutase, first 3 domains"/>
    <property type="match status" value="2"/>
</dbReference>
<dbReference type="Pfam" id="PF02879">
    <property type="entry name" value="PGM_PMM_II"/>
    <property type="match status" value="1"/>
</dbReference>
<dbReference type="InterPro" id="IPR005845">
    <property type="entry name" value="A-D-PHexomutase_a/b/a-II"/>
</dbReference>
<dbReference type="AlphaFoldDB" id="F0RVT4"/>
<dbReference type="InterPro" id="IPR016066">
    <property type="entry name" value="A-D-PHexomutase_CS"/>
</dbReference>
<dbReference type="Pfam" id="PF02878">
    <property type="entry name" value="PGM_PMM_I"/>
    <property type="match status" value="1"/>
</dbReference>
<evidence type="ECO:0000313" key="11">
    <source>
        <dbReference type="Proteomes" id="UP000008466"/>
    </source>
</evidence>
<comment type="cofactor">
    <cofactor evidence="1">
        <name>Mg(2+)</name>
        <dbReference type="ChEBI" id="CHEBI:18420"/>
    </cofactor>
</comment>
<keyword evidence="5 7" id="KW-0460">Magnesium</keyword>
<dbReference type="RefSeq" id="WP_013606997.1">
    <property type="nucleotide sequence ID" value="NC_015152.1"/>
</dbReference>
<dbReference type="KEGG" id="sbu:SpiBuddy_1321"/>
<gene>
    <name evidence="10" type="ordered locus">SpiBuddy_1321</name>
</gene>
<dbReference type="InterPro" id="IPR005844">
    <property type="entry name" value="A-D-PHexomutase_a/b/a-I"/>
</dbReference>
<dbReference type="Proteomes" id="UP000008466">
    <property type="component" value="Chromosome"/>
</dbReference>
<dbReference type="PRINTS" id="PR00509">
    <property type="entry name" value="PGMPMM"/>
</dbReference>
<keyword evidence="6" id="KW-0413">Isomerase</keyword>
<keyword evidence="3" id="KW-0597">Phosphoprotein</keyword>
<evidence type="ECO:0000256" key="5">
    <source>
        <dbReference type="ARBA" id="ARBA00022842"/>
    </source>
</evidence>
<dbReference type="Gene3D" id="3.40.120.10">
    <property type="entry name" value="Alpha-D-Glucose-1,6-Bisphosphate, subunit A, domain 3"/>
    <property type="match status" value="3"/>
</dbReference>
<dbReference type="GO" id="GO:0000287">
    <property type="term" value="F:magnesium ion binding"/>
    <property type="evidence" value="ECO:0007669"/>
    <property type="project" value="InterPro"/>
</dbReference>
<feature type="domain" description="Alpha-D-phosphohexomutase alpha/beta/alpha" evidence="9">
    <location>
        <begin position="168"/>
        <end position="254"/>
    </location>
</feature>
<dbReference type="PANTHER" id="PTHR43771">
    <property type="entry name" value="PHOSPHOMANNOMUTASE"/>
    <property type="match status" value="1"/>
</dbReference>
<evidence type="ECO:0000256" key="1">
    <source>
        <dbReference type="ARBA" id="ARBA00001946"/>
    </source>
</evidence>
<dbReference type="InterPro" id="IPR005841">
    <property type="entry name" value="Alpha-D-phosphohexomutase_SF"/>
</dbReference>
<feature type="domain" description="Alpha-D-phosphohexomutase alpha/beta/alpha" evidence="8">
    <location>
        <begin position="5"/>
        <end position="116"/>
    </location>
</feature>
<dbReference type="HOGENOM" id="CLU_511803_0_0_12"/>